<dbReference type="SUPFAM" id="SSF53756">
    <property type="entry name" value="UDP-Glycosyltransferase/glycogen phosphorylase"/>
    <property type="match status" value="1"/>
</dbReference>
<keyword evidence="2" id="KW-0808">Transferase</keyword>
<organism evidence="3 4">
    <name type="scientific">Noviherbaspirillum aridicola</name>
    <dbReference type="NCBI Taxonomy" id="2849687"/>
    <lineage>
        <taxon>Bacteria</taxon>
        <taxon>Pseudomonadati</taxon>
        <taxon>Pseudomonadota</taxon>
        <taxon>Betaproteobacteria</taxon>
        <taxon>Burkholderiales</taxon>
        <taxon>Oxalobacteraceae</taxon>
        <taxon>Noviherbaspirillum</taxon>
    </lineage>
</organism>
<evidence type="ECO:0000256" key="2">
    <source>
        <dbReference type="ARBA" id="ARBA00022679"/>
    </source>
</evidence>
<gene>
    <name evidence="3" type="ORF">NCCP691_05060</name>
</gene>
<comment type="caution">
    <text evidence="3">The sequence shown here is derived from an EMBL/GenBank/DDBJ whole genome shotgun (WGS) entry which is preliminary data.</text>
</comment>
<protein>
    <submittedName>
        <fullName evidence="3">LPS biosynthesis-related glycosyltransferase</fullName>
    </submittedName>
</protein>
<evidence type="ECO:0000313" key="4">
    <source>
        <dbReference type="Proteomes" id="UP000887222"/>
    </source>
</evidence>
<name>A0ABQ4Q0C9_9BURK</name>
<dbReference type="InterPro" id="IPR051199">
    <property type="entry name" value="LPS_LOS_Heptosyltrfase"/>
</dbReference>
<dbReference type="Gene3D" id="3.40.50.2000">
    <property type="entry name" value="Glycogen Phosphorylase B"/>
    <property type="match status" value="2"/>
</dbReference>
<dbReference type="RefSeq" id="WP_220806670.1">
    <property type="nucleotide sequence ID" value="NZ_BPMK01000002.1"/>
</dbReference>
<dbReference type="PANTHER" id="PTHR30160">
    <property type="entry name" value="TETRAACYLDISACCHARIDE 4'-KINASE-RELATED"/>
    <property type="match status" value="1"/>
</dbReference>
<evidence type="ECO:0000313" key="3">
    <source>
        <dbReference type="EMBL" id="GIZ50492.1"/>
    </source>
</evidence>
<keyword evidence="1" id="KW-0328">Glycosyltransferase</keyword>
<dbReference type="InterPro" id="IPR002201">
    <property type="entry name" value="Glyco_trans_9"/>
</dbReference>
<dbReference type="EMBL" id="BPMK01000002">
    <property type="protein sequence ID" value="GIZ50492.1"/>
    <property type="molecule type" value="Genomic_DNA"/>
</dbReference>
<dbReference type="Pfam" id="PF01075">
    <property type="entry name" value="Glyco_transf_9"/>
    <property type="match status" value="1"/>
</dbReference>
<dbReference type="CDD" id="cd03789">
    <property type="entry name" value="GT9_LPS_heptosyltransferase"/>
    <property type="match status" value="1"/>
</dbReference>
<reference evidence="3 4" key="1">
    <citation type="journal article" date="2022" name="Int. J. Syst. Evol. Microbiol.">
        <title>Noviherbaspirillum aridicola sp. nov., isolated from an arid soil in Pakistan.</title>
        <authorList>
            <person name="Khan I.U."/>
            <person name="Saqib M."/>
            <person name="Amin A."/>
            <person name="Hussain F."/>
            <person name="Li L."/>
            <person name="Liu Y.H."/>
            <person name="Fang B.Z."/>
            <person name="Ahmed I."/>
            <person name="Li W.J."/>
        </authorList>
    </citation>
    <scope>NUCLEOTIDE SEQUENCE [LARGE SCALE GENOMIC DNA]</scope>
    <source>
        <strain evidence="3 4">NCCP-691</strain>
    </source>
</reference>
<dbReference type="Proteomes" id="UP000887222">
    <property type="component" value="Unassembled WGS sequence"/>
</dbReference>
<proteinExistence type="predicted"/>
<accession>A0ABQ4Q0C9</accession>
<dbReference type="PANTHER" id="PTHR30160:SF1">
    <property type="entry name" value="LIPOPOLYSACCHARIDE 1,2-N-ACETYLGLUCOSAMINETRANSFERASE-RELATED"/>
    <property type="match status" value="1"/>
</dbReference>
<sequence>MALTNTELQENAVTGLLRRRQVRSVAVFRALQLGDMLCAVPALRALRGALPAARITLIGLPWAQQFADRFHRYIDDFIAFPGHPAFPEQPVREALIPAFFQTVHARNFDLALQMHGSGQVSNQIIGTFGADMVAGSAAAGGDADPECFVEYPDVGPEPLRLLKLTEFLGAPTLGNELEFPITADDERELRESGLAGGAEPGRYLCIHPGARFRDKCWSPARFAEVADVLAEEFGLQVVLTGAPNETDLTAEVASLMRHRAIDAAGPISIGAMAALMAGARLLICNDTGVSHIAAGLRLPSVVVFSKADMQRWAPLDQNLHRCLWDPEGRQAAAVIDHARALLAAGQNTRAAGGAG</sequence>
<keyword evidence="4" id="KW-1185">Reference proteome</keyword>
<evidence type="ECO:0000256" key="1">
    <source>
        <dbReference type="ARBA" id="ARBA00022676"/>
    </source>
</evidence>